<dbReference type="InterPro" id="IPR009348">
    <property type="entry name" value="NPR2-like"/>
</dbReference>
<dbReference type="GO" id="GO:0005096">
    <property type="term" value="F:GTPase activator activity"/>
    <property type="evidence" value="ECO:0007669"/>
    <property type="project" value="TreeGrafter"/>
</dbReference>
<gene>
    <name evidence="2" type="ORF">ROZALSC1DRAFT_31227</name>
</gene>
<protein>
    <submittedName>
        <fullName evidence="2">Uncharacterized protein</fullName>
    </submittedName>
</protein>
<reference evidence="3" key="1">
    <citation type="journal article" date="2018" name="Nat. Microbiol.">
        <title>Leveraging single-cell genomics to expand the fungal tree of life.</title>
        <authorList>
            <person name="Ahrendt S.R."/>
            <person name="Quandt C.A."/>
            <person name="Ciobanu D."/>
            <person name="Clum A."/>
            <person name="Salamov A."/>
            <person name="Andreopoulos B."/>
            <person name="Cheng J.F."/>
            <person name="Woyke T."/>
            <person name="Pelin A."/>
            <person name="Henrissat B."/>
            <person name="Reynolds N.K."/>
            <person name="Benny G.L."/>
            <person name="Smith M.E."/>
            <person name="James T.Y."/>
            <person name="Grigoriev I.V."/>
        </authorList>
    </citation>
    <scope>NUCLEOTIDE SEQUENCE [LARGE SCALE GENOMIC DNA]</scope>
    <source>
        <strain evidence="3">CSF55</strain>
    </source>
</reference>
<dbReference type="PANTHER" id="PTHR12991:SF10">
    <property type="entry name" value="GATOR COMPLEX PROTEIN NPRL2"/>
    <property type="match status" value="1"/>
</dbReference>
<dbReference type="EMBL" id="ML006145">
    <property type="protein sequence ID" value="RKP16914.1"/>
    <property type="molecule type" value="Genomic_DNA"/>
</dbReference>
<dbReference type="GO" id="GO:1990130">
    <property type="term" value="C:GATOR1 complex"/>
    <property type="evidence" value="ECO:0007669"/>
    <property type="project" value="TreeGrafter"/>
</dbReference>
<name>A0A4P9YCV8_ROZAC</name>
<dbReference type="GO" id="GO:0005774">
    <property type="term" value="C:vacuolar membrane"/>
    <property type="evidence" value="ECO:0007669"/>
    <property type="project" value="TreeGrafter"/>
</dbReference>
<dbReference type="Pfam" id="PF06218">
    <property type="entry name" value="NPR2"/>
    <property type="match status" value="1"/>
</dbReference>
<evidence type="ECO:0000256" key="1">
    <source>
        <dbReference type="ARBA" id="ARBA00008433"/>
    </source>
</evidence>
<dbReference type="Proteomes" id="UP000281549">
    <property type="component" value="Unassembled WGS sequence"/>
</dbReference>
<dbReference type="PANTHER" id="PTHR12991">
    <property type="entry name" value="NITROGEN PERMEASE REGULATOR 2/TUMOR SUPPRESSOR CANDIDATE 4"/>
    <property type="match status" value="1"/>
</dbReference>
<sequence length="217" mass="25760">MPCRPFVTTRQFSMKIFSEIFDNQPIAQYQVPVVRKNITYQNLDYTLVKVIKLINGVDWVKKLAKNNSIDNVIFTNALHHLRLSGIVSFIDIFRFSNVYQVSMSHVDRDRFKLTNTNFSAFEVGEMKKLSYDELTNIFKILGNGQNTVKDTMQKYHGYIHDLNVDVRRIVAFGVLCGVLQRKHRYYFVDREWILDDEYAISDQYDHQRLQNLQWKFQ</sequence>
<proteinExistence type="inferred from homology"/>
<dbReference type="AlphaFoldDB" id="A0A4P9YCV8"/>
<comment type="similarity">
    <text evidence="1">Belongs to the NPR2 family.</text>
</comment>
<dbReference type="GO" id="GO:0010508">
    <property type="term" value="P:positive regulation of autophagy"/>
    <property type="evidence" value="ECO:0007669"/>
    <property type="project" value="TreeGrafter"/>
</dbReference>
<evidence type="ECO:0000313" key="3">
    <source>
        <dbReference type="Proteomes" id="UP000281549"/>
    </source>
</evidence>
<evidence type="ECO:0000313" key="2">
    <source>
        <dbReference type="EMBL" id="RKP16914.1"/>
    </source>
</evidence>
<dbReference type="GO" id="GO:1904262">
    <property type="term" value="P:negative regulation of TORC1 signaling"/>
    <property type="evidence" value="ECO:0007669"/>
    <property type="project" value="TreeGrafter"/>
</dbReference>
<accession>A0A4P9YCV8</accession>
<organism evidence="2 3">
    <name type="scientific">Rozella allomycis (strain CSF55)</name>
    <dbReference type="NCBI Taxonomy" id="988480"/>
    <lineage>
        <taxon>Eukaryota</taxon>
        <taxon>Fungi</taxon>
        <taxon>Fungi incertae sedis</taxon>
        <taxon>Cryptomycota</taxon>
        <taxon>Cryptomycota incertae sedis</taxon>
        <taxon>Rozella</taxon>
    </lineage>
</organism>